<dbReference type="EMBL" id="CP145723">
    <property type="protein sequence ID" value="WWM68559.1"/>
    <property type="molecule type" value="Genomic_DNA"/>
</dbReference>
<sequence>MDHIERAERARESIRREINAIDTAIEPSIVKARADAKIELASDQLLISSREWLLFMNQADTLYRGRVFGSAAA</sequence>
<name>A0ABZ2FXM9_9PSED</name>
<dbReference type="RefSeq" id="WP_338546832.1">
    <property type="nucleotide sequence ID" value="NZ_CP145723.1"/>
</dbReference>
<gene>
    <name evidence="1" type="ORF">V6W80_09920</name>
</gene>
<reference evidence="1 2" key="1">
    <citation type="submission" date="2024-02" db="EMBL/GenBank/DDBJ databases">
        <title>The whole genome sequence of Pseudomonas benzopyrenica MLY92.</title>
        <authorList>
            <person name="Liu Y."/>
        </authorList>
    </citation>
    <scope>NUCLEOTIDE SEQUENCE [LARGE SCALE GENOMIC DNA]</scope>
    <source>
        <strain evidence="1 2">MLY92</strain>
    </source>
</reference>
<dbReference type="Proteomes" id="UP001372714">
    <property type="component" value="Chromosome"/>
</dbReference>
<protein>
    <submittedName>
        <fullName evidence="1">Uncharacterized protein</fullName>
    </submittedName>
</protein>
<keyword evidence="2" id="KW-1185">Reference proteome</keyword>
<organism evidence="1 2">
    <name type="scientific">Pseudomonas benzopyrenica</name>
    <dbReference type="NCBI Taxonomy" id="2993566"/>
    <lineage>
        <taxon>Bacteria</taxon>
        <taxon>Pseudomonadati</taxon>
        <taxon>Pseudomonadota</taxon>
        <taxon>Gammaproteobacteria</taxon>
        <taxon>Pseudomonadales</taxon>
        <taxon>Pseudomonadaceae</taxon>
        <taxon>Pseudomonas</taxon>
    </lineage>
</organism>
<proteinExistence type="predicted"/>
<accession>A0ABZ2FXM9</accession>
<evidence type="ECO:0000313" key="1">
    <source>
        <dbReference type="EMBL" id="WWM68559.1"/>
    </source>
</evidence>
<evidence type="ECO:0000313" key="2">
    <source>
        <dbReference type="Proteomes" id="UP001372714"/>
    </source>
</evidence>